<feature type="domain" description="ABC transporter" evidence="8">
    <location>
        <begin position="345"/>
        <end position="580"/>
    </location>
</feature>
<dbReference type="Pfam" id="PF00664">
    <property type="entry name" value="ABC_membrane"/>
    <property type="match status" value="1"/>
</dbReference>
<accession>A0ABP3QT88</accession>
<evidence type="ECO:0000313" key="11">
    <source>
        <dbReference type="Proteomes" id="UP001501588"/>
    </source>
</evidence>
<feature type="transmembrane region" description="Helical" evidence="7">
    <location>
        <begin position="285"/>
        <end position="306"/>
    </location>
</feature>
<feature type="transmembrane region" description="Helical" evidence="7">
    <location>
        <begin position="142"/>
        <end position="165"/>
    </location>
</feature>
<dbReference type="InterPro" id="IPR017871">
    <property type="entry name" value="ABC_transporter-like_CS"/>
</dbReference>
<dbReference type="PANTHER" id="PTHR24221">
    <property type="entry name" value="ATP-BINDING CASSETTE SUB-FAMILY B"/>
    <property type="match status" value="1"/>
</dbReference>
<dbReference type="PANTHER" id="PTHR24221:SF654">
    <property type="entry name" value="ATP-BINDING CASSETTE SUB-FAMILY B MEMBER 6"/>
    <property type="match status" value="1"/>
</dbReference>
<keyword evidence="6 7" id="KW-0472">Membrane</keyword>
<dbReference type="SUPFAM" id="SSF52540">
    <property type="entry name" value="P-loop containing nucleoside triphosphate hydrolases"/>
    <property type="match status" value="1"/>
</dbReference>
<evidence type="ECO:0000256" key="6">
    <source>
        <dbReference type="ARBA" id="ARBA00023136"/>
    </source>
</evidence>
<dbReference type="InterPro" id="IPR027417">
    <property type="entry name" value="P-loop_NTPase"/>
</dbReference>
<keyword evidence="11" id="KW-1185">Reference proteome</keyword>
<dbReference type="PROSITE" id="PS00211">
    <property type="entry name" value="ABC_TRANSPORTER_1"/>
    <property type="match status" value="1"/>
</dbReference>
<dbReference type="RefSeq" id="WP_343896836.1">
    <property type="nucleotide sequence ID" value="NZ_BAAAFZ010000060.1"/>
</dbReference>
<evidence type="ECO:0000256" key="2">
    <source>
        <dbReference type="ARBA" id="ARBA00022692"/>
    </source>
</evidence>
<dbReference type="EMBL" id="BAAAFZ010000060">
    <property type="protein sequence ID" value="GAA0595036.1"/>
    <property type="molecule type" value="Genomic_DNA"/>
</dbReference>
<protein>
    <submittedName>
        <fullName evidence="10">Type I secretion system permease/ATPase</fullName>
    </submittedName>
</protein>
<evidence type="ECO:0000256" key="5">
    <source>
        <dbReference type="ARBA" id="ARBA00022989"/>
    </source>
</evidence>
<gene>
    <name evidence="10" type="ORF">GCM10009416_36650</name>
</gene>
<keyword evidence="2 7" id="KW-0812">Transmembrane</keyword>
<evidence type="ECO:0000259" key="8">
    <source>
        <dbReference type="PROSITE" id="PS50893"/>
    </source>
</evidence>
<dbReference type="InterPro" id="IPR039421">
    <property type="entry name" value="Type_1_exporter"/>
</dbReference>
<proteinExistence type="predicted"/>
<dbReference type="InterPro" id="IPR003439">
    <property type="entry name" value="ABC_transporter-like_ATP-bd"/>
</dbReference>
<dbReference type="InterPro" id="IPR011527">
    <property type="entry name" value="ABC1_TM_dom"/>
</dbReference>
<organism evidence="10 11">
    <name type="scientific">Craurococcus roseus</name>
    <dbReference type="NCBI Taxonomy" id="77585"/>
    <lineage>
        <taxon>Bacteria</taxon>
        <taxon>Pseudomonadati</taxon>
        <taxon>Pseudomonadota</taxon>
        <taxon>Alphaproteobacteria</taxon>
        <taxon>Acetobacterales</taxon>
        <taxon>Acetobacteraceae</taxon>
        <taxon>Craurococcus</taxon>
    </lineage>
</organism>
<dbReference type="SUPFAM" id="SSF90123">
    <property type="entry name" value="ABC transporter transmembrane region"/>
    <property type="match status" value="1"/>
</dbReference>
<dbReference type="PROSITE" id="PS50893">
    <property type="entry name" value="ABC_TRANSPORTER_2"/>
    <property type="match status" value="1"/>
</dbReference>
<evidence type="ECO:0000313" key="10">
    <source>
        <dbReference type="EMBL" id="GAA0595036.1"/>
    </source>
</evidence>
<evidence type="ECO:0000256" key="7">
    <source>
        <dbReference type="SAM" id="Phobius"/>
    </source>
</evidence>
<evidence type="ECO:0000256" key="4">
    <source>
        <dbReference type="ARBA" id="ARBA00022840"/>
    </source>
</evidence>
<feature type="domain" description="ABC transmembrane type-1" evidence="9">
    <location>
        <begin position="37"/>
        <end position="313"/>
    </location>
</feature>
<dbReference type="Gene3D" id="3.40.50.300">
    <property type="entry name" value="P-loop containing nucleotide triphosphate hydrolases"/>
    <property type="match status" value="1"/>
</dbReference>
<comment type="caution">
    <text evidence="10">The sequence shown here is derived from an EMBL/GenBank/DDBJ whole genome shotgun (WGS) entry which is preliminary data.</text>
</comment>
<evidence type="ECO:0000256" key="3">
    <source>
        <dbReference type="ARBA" id="ARBA00022741"/>
    </source>
</evidence>
<name>A0ABP3QT88_9PROT</name>
<dbReference type="Proteomes" id="UP001501588">
    <property type="component" value="Unassembled WGS sequence"/>
</dbReference>
<dbReference type="SMART" id="SM00382">
    <property type="entry name" value="AAA"/>
    <property type="match status" value="1"/>
</dbReference>
<dbReference type="InterPro" id="IPR036640">
    <property type="entry name" value="ABC1_TM_sf"/>
</dbReference>
<keyword evidence="3" id="KW-0547">Nucleotide-binding</keyword>
<feature type="transmembrane region" description="Helical" evidence="7">
    <location>
        <begin position="34"/>
        <end position="60"/>
    </location>
</feature>
<dbReference type="InterPro" id="IPR003593">
    <property type="entry name" value="AAA+_ATPase"/>
</dbReference>
<keyword evidence="4" id="KW-0067">ATP-binding</keyword>
<dbReference type="Gene3D" id="1.20.1560.10">
    <property type="entry name" value="ABC transporter type 1, transmembrane domain"/>
    <property type="match status" value="1"/>
</dbReference>
<reference evidence="11" key="1">
    <citation type="journal article" date="2019" name="Int. J. Syst. Evol. Microbiol.">
        <title>The Global Catalogue of Microorganisms (GCM) 10K type strain sequencing project: providing services to taxonomists for standard genome sequencing and annotation.</title>
        <authorList>
            <consortium name="The Broad Institute Genomics Platform"/>
            <consortium name="The Broad Institute Genome Sequencing Center for Infectious Disease"/>
            <person name="Wu L."/>
            <person name="Ma J."/>
        </authorList>
    </citation>
    <scope>NUCLEOTIDE SEQUENCE [LARGE SCALE GENOMIC DNA]</scope>
    <source>
        <strain evidence="11">JCM 9933</strain>
    </source>
</reference>
<comment type="subcellular location">
    <subcellularLocation>
        <location evidence="1">Cell membrane</location>
        <topology evidence="1">Multi-pass membrane protein</topology>
    </subcellularLocation>
</comment>
<evidence type="ECO:0000259" key="9">
    <source>
        <dbReference type="PROSITE" id="PS50929"/>
    </source>
</evidence>
<evidence type="ECO:0000256" key="1">
    <source>
        <dbReference type="ARBA" id="ARBA00004651"/>
    </source>
</evidence>
<sequence>MSAAAAASTSDAPMGAASVPGAVPRLRDAGVTPLFVATALALTLGAQLGTIGFTLTMMHVTDGVAEARNPDTLTGFALVLLLLVVLSAAYNHLRGAMLRAAAERFGLRLQAVALQAAIRNAVRTDPGGGLAVVQDIHRVRGFLAGGALVAGLELVSAFVALAMLFVLDTGLGLIGTAGVALAVLLGFTMHRATARPVAEARERTHETAAELGGQLVHPDLSRGIGLLPATMLRWRGRYEEALRCQARSQGRVGALLGLEAMLADVLELSAQVFACWLIFERGGTLGLLMGAYLFTGAAMRPFTALFRSWEAWAFSIQSWRRLRTTLRRDGAAPALPPDPDAPRGLSVEAVGFHPPGRERPVLDGVSLHLAPGTVALVEGPNGVGKSTLLRLVLGLMPPTAGRVLLEGQDTWFCDRSALGARLGYLPQDVQLLDGSVFDNIGRGPGAPAEAVVAAARAAGAHEMIGRLPMGYQTPAGASSGLSAGQRRLIGLARALYGDPALLVLDEPELGLDGAARGAMRAAVEAVRRRGGVALVVTHEPANWLAEADLRLRLAPGGAWRVRPASAEPDAAEEDSLAATG</sequence>
<dbReference type="Pfam" id="PF00005">
    <property type="entry name" value="ABC_tran"/>
    <property type="match status" value="1"/>
</dbReference>
<dbReference type="PROSITE" id="PS50929">
    <property type="entry name" value="ABC_TM1F"/>
    <property type="match status" value="1"/>
</dbReference>
<feature type="transmembrane region" description="Helical" evidence="7">
    <location>
        <begin position="72"/>
        <end position="90"/>
    </location>
</feature>
<keyword evidence="5 7" id="KW-1133">Transmembrane helix</keyword>
<feature type="transmembrane region" description="Helical" evidence="7">
    <location>
        <begin position="171"/>
        <end position="189"/>
    </location>
</feature>